<gene>
    <name evidence="9" type="ORF">HSBAA_37820</name>
</gene>
<dbReference type="GO" id="GO:0006265">
    <property type="term" value="P:DNA topological change"/>
    <property type="evidence" value="ECO:0007669"/>
    <property type="project" value="InterPro"/>
</dbReference>
<evidence type="ECO:0000256" key="7">
    <source>
        <dbReference type="ARBA" id="ARBA00032877"/>
    </source>
</evidence>
<name>A0A455U8I8_9GAMM</name>
<evidence type="ECO:0000256" key="4">
    <source>
        <dbReference type="ARBA" id="ARBA00030003"/>
    </source>
</evidence>
<keyword evidence="3" id="KW-0413">Isomerase</keyword>
<keyword evidence="2" id="KW-0238">DNA-binding</keyword>
<dbReference type="Pfam" id="PF08272">
    <property type="entry name" value="Zn_Ribbon_Topo"/>
    <property type="match status" value="1"/>
</dbReference>
<dbReference type="GO" id="GO:0003677">
    <property type="term" value="F:DNA binding"/>
    <property type="evidence" value="ECO:0007669"/>
    <property type="project" value="UniProtKB-KW"/>
</dbReference>
<dbReference type="SUPFAM" id="SSF57783">
    <property type="entry name" value="Zinc beta-ribbon"/>
    <property type="match status" value="1"/>
</dbReference>
<dbReference type="AlphaFoldDB" id="A0A455U8I8"/>
<evidence type="ECO:0000313" key="10">
    <source>
        <dbReference type="Proteomes" id="UP000320231"/>
    </source>
</evidence>
<evidence type="ECO:0000313" key="9">
    <source>
        <dbReference type="EMBL" id="BBI62476.1"/>
    </source>
</evidence>
<reference evidence="9 10" key="1">
    <citation type="journal article" date="2019" name="Microbiol. Resour. Announc.">
        <title>Complete Genome Sequence of Halomonas sulfidaeris Strain Esulfide1 Isolated from a Metal Sulfide Rock at a Depth of 2,200 Meters, Obtained Using Nanopore Sequencing.</title>
        <authorList>
            <person name="Saito M."/>
            <person name="Nishigata A."/>
            <person name="Galipon J."/>
            <person name="Arakawa K."/>
        </authorList>
    </citation>
    <scope>NUCLEOTIDE SEQUENCE [LARGE SCALE GENOMIC DNA]</scope>
    <source>
        <strain evidence="9 10">ATCC BAA-803</strain>
    </source>
</reference>
<dbReference type="Gene3D" id="2.20.25.10">
    <property type="match status" value="1"/>
</dbReference>
<dbReference type="EMBL" id="AP019514">
    <property type="protein sequence ID" value="BBI62476.1"/>
    <property type="molecule type" value="Genomic_DNA"/>
</dbReference>
<evidence type="ECO:0000256" key="5">
    <source>
        <dbReference type="ARBA" id="ARBA00031985"/>
    </source>
</evidence>
<evidence type="ECO:0000256" key="3">
    <source>
        <dbReference type="ARBA" id="ARBA00023235"/>
    </source>
</evidence>
<evidence type="ECO:0000256" key="2">
    <source>
        <dbReference type="ARBA" id="ARBA00023125"/>
    </source>
</evidence>
<protein>
    <recommendedName>
        <fullName evidence="7">Omega-protein</fullName>
    </recommendedName>
    <alternativeName>
        <fullName evidence="6">Relaxing enzyme</fullName>
    </alternativeName>
    <alternativeName>
        <fullName evidence="4">Swivelase</fullName>
    </alternativeName>
    <alternativeName>
        <fullName evidence="5">Untwisting enzyme</fullName>
    </alternativeName>
</protein>
<feature type="domain" description="DNA topoisomerase I zinc ribbon-like bacterial-type" evidence="8">
    <location>
        <begin position="28"/>
        <end position="67"/>
    </location>
</feature>
<accession>A0A455U8I8</accession>
<evidence type="ECO:0000256" key="6">
    <source>
        <dbReference type="ARBA" id="ARBA00032235"/>
    </source>
</evidence>
<organism evidence="9 10">
    <name type="scientific">Vreelandella sulfidaeris</name>
    <dbReference type="NCBI Taxonomy" id="115553"/>
    <lineage>
        <taxon>Bacteria</taxon>
        <taxon>Pseudomonadati</taxon>
        <taxon>Pseudomonadota</taxon>
        <taxon>Gammaproteobacteria</taxon>
        <taxon>Oceanospirillales</taxon>
        <taxon>Halomonadaceae</taxon>
        <taxon>Vreelandella</taxon>
    </lineage>
</organism>
<keyword evidence="1" id="KW-0799">Topoisomerase</keyword>
<sequence>MKELKAHADELPEKYHFILKAPSEDPDGRPAQIRYSRKSKEQYVMTDEEGKATGWKAMFEAGKWHVEDKRK</sequence>
<dbReference type="GO" id="GO:0003917">
    <property type="term" value="F:DNA topoisomerase type I (single strand cut, ATP-independent) activity"/>
    <property type="evidence" value="ECO:0007669"/>
    <property type="project" value="InterPro"/>
</dbReference>
<dbReference type="InterPro" id="IPR013263">
    <property type="entry name" value="TopoI_Znr_bac"/>
</dbReference>
<proteinExistence type="predicted"/>
<dbReference type="KEGG" id="hsr:HSBAA_37820"/>
<dbReference type="Proteomes" id="UP000320231">
    <property type="component" value="Chromosome"/>
</dbReference>
<evidence type="ECO:0000259" key="8">
    <source>
        <dbReference type="Pfam" id="PF08272"/>
    </source>
</evidence>
<evidence type="ECO:0000256" key="1">
    <source>
        <dbReference type="ARBA" id="ARBA00023029"/>
    </source>
</evidence>